<dbReference type="PANTHER" id="PTHR24379:SF121">
    <property type="entry name" value="C2H2-TYPE DOMAIN-CONTAINING PROTEIN"/>
    <property type="match status" value="1"/>
</dbReference>
<evidence type="ECO:0000256" key="4">
    <source>
        <dbReference type="ARBA" id="ARBA00022737"/>
    </source>
</evidence>
<keyword evidence="9" id="KW-0804">Transcription</keyword>
<dbReference type="InterPro" id="IPR006612">
    <property type="entry name" value="THAP_Znf"/>
</dbReference>
<dbReference type="AlphaFoldDB" id="A0A8J2HP41"/>
<comment type="subcellular location">
    <subcellularLocation>
        <location evidence="1">Nucleus</location>
    </subcellularLocation>
</comment>
<dbReference type="FunFam" id="3.30.160.60:FF:001370">
    <property type="entry name" value="Zinc finger protein"/>
    <property type="match status" value="1"/>
</dbReference>
<dbReference type="SMART" id="SM00355">
    <property type="entry name" value="ZnF_C2H2"/>
    <property type="match status" value="4"/>
</dbReference>
<keyword evidence="4" id="KW-0677">Repeat</keyword>
<proteinExistence type="inferred from homology"/>
<dbReference type="Pfam" id="PF05485">
    <property type="entry name" value="THAP"/>
    <property type="match status" value="1"/>
</dbReference>
<gene>
    <name evidence="15" type="ORF">HICCMSTLAB_LOCUS12696</name>
</gene>
<dbReference type="GO" id="GO:0008270">
    <property type="term" value="F:zinc ion binding"/>
    <property type="evidence" value="ECO:0007669"/>
    <property type="project" value="UniProtKB-UniRule"/>
</dbReference>
<keyword evidence="8" id="KW-0238">DNA-binding</keyword>
<feature type="binding site" evidence="12">
    <location>
        <position position="221"/>
    </location>
    <ligand>
        <name>Zn(2+)</name>
        <dbReference type="ChEBI" id="CHEBI:29105"/>
    </ligand>
</feature>
<keyword evidence="16" id="KW-1185">Reference proteome</keyword>
<evidence type="ECO:0000256" key="9">
    <source>
        <dbReference type="ARBA" id="ARBA00023163"/>
    </source>
</evidence>
<dbReference type="PANTHER" id="PTHR24379">
    <property type="entry name" value="KRAB AND ZINC FINGER DOMAIN-CONTAINING"/>
    <property type="match status" value="1"/>
</dbReference>
<evidence type="ECO:0000256" key="1">
    <source>
        <dbReference type="ARBA" id="ARBA00004123"/>
    </source>
</evidence>
<dbReference type="Pfam" id="PF13912">
    <property type="entry name" value="zf-C2H2_6"/>
    <property type="match status" value="1"/>
</dbReference>
<feature type="domain" description="C2H2-type" evidence="13">
    <location>
        <begin position="516"/>
        <end position="538"/>
    </location>
</feature>
<feature type="domain" description="C2H2-type" evidence="13">
    <location>
        <begin position="426"/>
        <end position="448"/>
    </location>
</feature>
<evidence type="ECO:0000256" key="8">
    <source>
        <dbReference type="ARBA" id="ARBA00023125"/>
    </source>
</evidence>
<evidence type="ECO:0000256" key="3">
    <source>
        <dbReference type="ARBA" id="ARBA00022723"/>
    </source>
</evidence>
<keyword evidence="5 11" id="KW-0863">Zinc-finger</keyword>
<protein>
    <submittedName>
        <fullName evidence="15">Similar to Znf728: Zinc finger protein 728 (Mus musculus)</fullName>
    </submittedName>
</protein>
<feature type="domain" description="ZAD" evidence="14">
    <location>
        <begin position="173"/>
        <end position="248"/>
    </location>
</feature>
<dbReference type="InterPro" id="IPR012934">
    <property type="entry name" value="Znf_AD"/>
</dbReference>
<dbReference type="InterPro" id="IPR013087">
    <property type="entry name" value="Znf_C2H2_type"/>
</dbReference>
<accession>A0A8J2HP41</accession>
<feature type="domain" description="C2H2-type" evidence="13">
    <location>
        <begin position="458"/>
        <end position="486"/>
    </location>
</feature>
<evidence type="ECO:0000256" key="11">
    <source>
        <dbReference type="PROSITE-ProRule" id="PRU00042"/>
    </source>
</evidence>
<organism evidence="15 16">
    <name type="scientific">Cotesia congregata</name>
    <name type="common">Parasitoid wasp</name>
    <name type="synonym">Apanteles congregatus</name>
    <dbReference type="NCBI Taxonomy" id="51543"/>
    <lineage>
        <taxon>Eukaryota</taxon>
        <taxon>Metazoa</taxon>
        <taxon>Ecdysozoa</taxon>
        <taxon>Arthropoda</taxon>
        <taxon>Hexapoda</taxon>
        <taxon>Insecta</taxon>
        <taxon>Pterygota</taxon>
        <taxon>Neoptera</taxon>
        <taxon>Endopterygota</taxon>
        <taxon>Hymenoptera</taxon>
        <taxon>Apocrita</taxon>
        <taxon>Ichneumonoidea</taxon>
        <taxon>Braconidae</taxon>
        <taxon>Microgastrinae</taxon>
        <taxon>Cotesia</taxon>
    </lineage>
</organism>
<dbReference type="Pfam" id="PF00096">
    <property type="entry name" value="zf-C2H2"/>
    <property type="match status" value="1"/>
</dbReference>
<dbReference type="GO" id="GO:0003690">
    <property type="term" value="F:double-stranded DNA binding"/>
    <property type="evidence" value="ECO:0007669"/>
    <property type="project" value="UniProtKB-ARBA"/>
</dbReference>
<comment type="caution">
    <text evidence="15">The sequence shown here is derived from an EMBL/GenBank/DDBJ whole genome shotgun (WGS) entry which is preliminary data.</text>
</comment>
<dbReference type="SMART" id="SM00868">
    <property type="entry name" value="zf-AD"/>
    <property type="match status" value="1"/>
</dbReference>
<dbReference type="PROSITE" id="PS51915">
    <property type="entry name" value="ZAD"/>
    <property type="match status" value="1"/>
</dbReference>
<evidence type="ECO:0000259" key="13">
    <source>
        <dbReference type="PROSITE" id="PS50157"/>
    </source>
</evidence>
<name>A0A8J2HP41_COTCN</name>
<keyword evidence="6 12" id="KW-0862">Zinc</keyword>
<dbReference type="SUPFAM" id="SSF57716">
    <property type="entry name" value="Glucocorticoid receptor-like (DNA-binding domain)"/>
    <property type="match status" value="2"/>
</dbReference>
<dbReference type="Proteomes" id="UP000786811">
    <property type="component" value="Unassembled WGS sequence"/>
</dbReference>
<dbReference type="GO" id="GO:0005634">
    <property type="term" value="C:nucleus"/>
    <property type="evidence" value="ECO:0007669"/>
    <property type="project" value="UniProtKB-SubCell"/>
</dbReference>
<dbReference type="Pfam" id="PF07776">
    <property type="entry name" value="zf-AD"/>
    <property type="match status" value="1"/>
</dbReference>
<dbReference type="PROSITE" id="PS00028">
    <property type="entry name" value="ZINC_FINGER_C2H2_1"/>
    <property type="match status" value="4"/>
</dbReference>
<evidence type="ECO:0000256" key="12">
    <source>
        <dbReference type="PROSITE-ProRule" id="PRU01263"/>
    </source>
</evidence>
<evidence type="ECO:0000256" key="6">
    <source>
        <dbReference type="ARBA" id="ARBA00022833"/>
    </source>
</evidence>
<evidence type="ECO:0000259" key="14">
    <source>
        <dbReference type="PROSITE" id="PS51915"/>
    </source>
</evidence>
<evidence type="ECO:0000256" key="5">
    <source>
        <dbReference type="ARBA" id="ARBA00022771"/>
    </source>
</evidence>
<evidence type="ECO:0000313" key="15">
    <source>
        <dbReference type="EMBL" id="CAG5107332.1"/>
    </source>
</evidence>
<feature type="binding site" evidence="12">
    <location>
        <position position="224"/>
    </location>
    <ligand>
        <name>Zn(2+)</name>
        <dbReference type="ChEBI" id="CHEBI:29105"/>
    </ligand>
</feature>
<dbReference type="OrthoDB" id="6077919at2759"/>
<sequence length="559" mass="63754">MKAMKVVCAASTCKYSSKNEDSSDIIFISFPNNEIVELHNNYYICSNHIEDRYFISKTDRIILTEGAVPTLFHHQLKQYTPTTSGSNDDIINTMQLNNCINDVNDCSSTNFRDTVYTSDLHPTSSHINEISSNVSSIDSGDSNLNKYCNININIGQYEDDGDSNDDIGVRYSSLCRLCGQSISDGIDILSDKQINLKTVDKIHLHLPISIDPSESMPLKMCTDCYDKLEISHSLVITSLQTEIRLRKYLNLPNKFNDEDRYRELISLHEIEINNEMCMDSTISTVDDLAAITNKDKSSDISVAELNNQVTENNSTAQVNQTVIQCPNDTPTKLDDRFKYVLQSDLNNLLLEPLTSLESANNPPNNPVVENNVESLIMENDQQQSQEQISLSSRNDKCDIVENIFDGEQTFEDTNVLYSNQNCYSAFKCKKCKDLFNKEEDLLIHELYHMRRTFPDQERKCGHCSSSFFNRKDLQNHISEKHSGLQMLFKCGICDKVYEKRSSLDVHEATHRQDKPYLCDLCGKSFKHSNNLRGHKRTHLDVAKKKRHNCEICGNAFRSS</sequence>
<dbReference type="PROSITE" id="PS50157">
    <property type="entry name" value="ZINC_FINGER_C2H2_2"/>
    <property type="match status" value="4"/>
</dbReference>
<evidence type="ECO:0000256" key="2">
    <source>
        <dbReference type="ARBA" id="ARBA00006991"/>
    </source>
</evidence>
<reference evidence="15" key="1">
    <citation type="submission" date="2021-04" db="EMBL/GenBank/DDBJ databases">
        <authorList>
            <person name="Chebbi M.A.C M."/>
        </authorList>
    </citation>
    <scope>NUCLEOTIDE SEQUENCE</scope>
</reference>
<keyword evidence="10" id="KW-0539">Nucleus</keyword>
<evidence type="ECO:0000313" key="16">
    <source>
        <dbReference type="Proteomes" id="UP000786811"/>
    </source>
</evidence>
<dbReference type="InterPro" id="IPR036236">
    <property type="entry name" value="Znf_C2H2_sf"/>
</dbReference>
<comment type="similarity">
    <text evidence="2">Belongs to the krueppel C2H2-type zinc-finger protein family.</text>
</comment>
<evidence type="ECO:0000256" key="10">
    <source>
        <dbReference type="ARBA" id="ARBA00023242"/>
    </source>
</evidence>
<dbReference type="Gene3D" id="3.30.160.60">
    <property type="entry name" value="Classic Zinc Finger"/>
    <property type="match status" value="3"/>
</dbReference>
<dbReference type="EMBL" id="CAJNRD030001124">
    <property type="protein sequence ID" value="CAG5107332.1"/>
    <property type="molecule type" value="Genomic_DNA"/>
</dbReference>
<feature type="domain" description="C2H2-type" evidence="13">
    <location>
        <begin position="488"/>
        <end position="515"/>
    </location>
</feature>
<keyword evidence="3 12" id="KW-0479">Metal-binding</keyword>
<keyword evidence="7" id="KW-0805">Transcription regulation</keyword>
<feature type="binding site" evidence="12">
    <location>
        <position position="175"/>
    </location>
    <ligand>
        <name>Zn(2+)</name>
        <dbReference type="ChEBI" id="CHEBI:29105"/>
    </ligand>
</feature>
<dbReference type="Gene3D" id="3.40.1800.20">
    <property type="match status" value="1"/>
</dbReference>
<dbReference type="SUPFAM" id="SSF57667">
    <property type="entry name" value="beta-beta-alpha zinc fingers"/>
    <property type="match status" value="2"/>
</dbReference>
<feature type="binding site" evidence="12">
    <location>
        <position position="178"/>
    </location>
    <ligand>
        <name>Zn(2+)</name>
        <dbReference type="ChEBI" id="CHEBI:29105"/>
    </ligand>
</feature>
<evidence type="ECO:0000256" key="7">
    <source>
        <dbReference type="ARBA" id="ARBA00023015"/>
    </source>
</evidence>